<dbReference type="GO" id="GO:0016055">
    <property type="term" value="P:Wnt signaling pathway"/>
    <property type="evidence" value="ECO:0007669"/>
    <property type="project" value="UniProtKB-KW"/>
</dbReference>
<name>A0A172B4B0_PINFU</name>
<sequence length="916" mass="101625">MTTSKVCQFLSESGGNNFTETQPRPPVPGEENEITSNGGMSTRSSGSMKSHASNKSLTSNKSFGSNREVTNHSPAATPRRSAKDISVMAVSGCTEEESAPLGFEPEGSDSNSPPFHENGTPPYMKWAENLSCLLEDRDGVALFKAFLTQEGIGTNSVDFYFLINGIKQKVDNETKLIRLAYKKYVKSDKLPCISEETKRVIAEKMKKQMMDKTIFDSAQIEVEKYMENDEYPLFIKSDLYVQYIQKGGESPKSSNSSSGTNSARPMSMPLPTLPEDQELAEISVSSSLCGPPPCKSGASLRSDSARRNTNEAFSFPAPFVPPRNPPPHPYHVSYAPTSAQDSELQSLSSDAHTEDTLSVTDTSSVDNDPKFQKRYRKQMRRRAEQNRESGVHFIPRTDRAPKDRNIAETDPARFAAQLIEKLEKVLQERERDRRIEESLNRVYETDPEDTADKSFLSTSIARNNTSSTSIIHPLMTSTVIEDDPDSILEEHCSRIWESSAGQTPSRSPGRHSPTNLKPKSPDRTFGRKSLSQTQPLPSLPNTLPSQYSKMSHHKKRPDFYSSFDSGMGEDKPAVETHKHIHHHHHHHHSKPNKSVDYDAQKHMCYSDNSRLSDLSASERGRTPRRTNKRHSDASSNIDSGVSMIESIPPMPNPHDPSTEKVLNWMMENSREDSSSGRADSDRSSSHKNRSKSGAPALASSLPHKQQGSKKQSGQALYTRSGSIDRGLMPQWVPAQPFATDLSMPLLNPPNTTVQLEEAKRRLEERSVPVKSKSCGGIASKDTKKGSSQGTLRMSMSLTKASELDVSGDSGSTLEKKSAKRSSPSSANTSGGSGMEETVVGYFFCSEPIPYRLSFAGKHITLSQFKNLIGRKGSFKYFFKKKSNEFESEVVFEEIQDDSEVLPLWDGKIVAKVERVD</sequence>
<feature type="compositionally biased region" description="Polar residues" evidence="6">
    <location>
        <begin position="335"/>
        <end position="366"/>
    </location>
</feature>
<dbReference type="PANTHER" id="PTHR46102">
    <property type="entry name" value="AXIN"/>
    <property type="match status" value="1"/>
</dbReference>
<dbReference type="GO" id="GO:0090090">
    <property type="term" value="P:negative regulation of canonical Wnt signaling pathway"/>
    <property type="evidence" value="ECO:0007669"/>
    <property type="project" value="InterPro"/>
</dbReference>
<feature type="region of interest" description="Disordered" evidence="6">
    <location>
        <begin position="247"/>
        <end position="389"/>
    </location>
</feature>
<feature type="coiled-coil region" evidence="5">
    <location>
        <begin position="412"/>
        <end position="439"/>
    </location>
</feature>
<keyword evidence="2" id="KW-0963">Cytoplasm</keyword>
<dbReference type="SUPFAM" id="SSF48097">
    <property type="entry name" value="Regulator of G-protein signaling, RGS"/>
    <property type="match status" value="1"/>
</dbReference>
<dbReference type="InterPro" id="IPR036305">
    <property type="entry name" value="RGS_sf"/>
</dbReference>
<evidence type="ECO:0000259" key="8">
    <source>
        <dbReference type="PROSITE" id="PS50841"/>
    </source>
</evidence>
<feature type="compositionally biased region" description="Pro residues" evidence="6">
    <location>
        <begin position="318"/>
        <end position="329"/>
    </location>
</feature>
<dbReference type="GO" id="GO:0005737">
    <property type="term" value="C:cytoplasm"/>
    <property type="evidence" value="ECO:0007669"/>
    <property type="project" value="UniProtKB-SubCell"/>
</dbReference>
<accession>A0A172B4B0</accession>
<reference evidence="9" key="1">
    <citation type="submission" date="2014-08" db="EMBL/GenBank/DDBJ databases">
        <title>Cloning and Expression Characterization of Four Wnt Signaling Pathway Genes in Pearl Oyster (Pinctada fucata).</title>
        <authorList>
            <person name="Gao J."/>
        </authorList>
    </citation>
    <scope>NUCLEOTIDE SEQUENCE</scope>
    <source>
        <tissue evidence="9">Mantle</tissue>
    </source>
</reference>
<dbReference type="GO" id="GO:0032436">
    <property type="term" value="P:positive regulation of proteasomal ubiquitin-dependent protein catabolic process"/>
    <property type="evidence" value="ECO:0007669"/>
    <property type="project" value="TreeGrafter"/>
</dbReference>
<dbReference type="GO" id="GO:0005634">
    <property type="term" value="C:nucleus"/>
    <property type="evidence" value="ECO:0007669"/>
    <property type="project" value="TreeGrafter"/>
</dbReference>
<evidence type="ECO:0000256" key="3">
    <source>
        <dbReference type="ARBA" id="ARBA00022687"/>
    </source>
</evidence>
<feature type="compositionally biased region" description="Polar residues" evidence="6">
    <location>
        <begin position="1"/>
        <end position="22"/>
    </location>
</feature>
<dbReference type="PROSITE" id="PS50132">
    <property type="entry name" value="RGS"/>
    <property type="match status" value="1"/>
</dbReference>
<keyword evidence="5" id="KW-0175">Coiled coil</keyword>
<dbReference type="SMART" id="SM00315">
    <property type="entry name" value="RGS"/>
    <property type="match status" value="1"/>
</dbReference>
<dbReference type="GO" id="GO:0031625">
    <property type="term" value="F:ubiquitin protein ligase binding"/>
    <property type="evidence" value="ECO:0007669"/>
    <property type="project" value="TreeGrafter"/>
</dbReference>
<dbReference type="PANTHER" id="PTHR46102:SF2">
    <property type="entry name" value="AXIN"/>
    <property type="match status" value="1"/>
</dbReference>
<feature type="compositionally biased region" description="Low complexity" evidence="6">
    <location>
        <begin position="247"/>
        <end position="262"/>
    </location>
</feature>
<feature type="compositionally biased region" description="Low complexity" evidence="6">
    <location>
        <begin position="820"/>
        <end position="829"/>
    </location>
</feature>
<feature type="region of interest" description="Disordered" evidence="6">
    <location>
        <begin position="498"/>
        <end position="571"/>
    </location>
</feature>
<dbReference type="GO" id="GO:0060090">
    <property type="term" value="F:molecular adaptor activity"/>
    <property type="evidence" value="ECO:0007669"/>
    <property type="project" value="TreeGrafter"/>
</dbReference>
<dbReference type="Pfam" id="PF08833">
    <property type="entry name" value="Axin_b-cat_bind"/>
    <property type="match status" value="1"/>
</dbReference>
<dbReference type="InterPro" id="IPR029071">
    <property type="entry name" value="Ubiquitin-like_domsf"/>
</dbReference>
<proteinExistence type="evidence at transcript level"/>
<dbReference type="InterPro" id="IPR043581">
    <property type="entry name" value="Axin-like"/>
</dbReference>
<feature type="region of interest" description="Disordered" evidence="6">
    <location>
        <begin position="1"/>
        <end position="117"/>
    </location>
</feature>
<dbReference type="AlphaFoldDB" id="A0A172B4B0"/>
<dbReference type="GO" id="GO:0048468">
    <property type="term" value="P:cell development"/>
    <property type="evidence" value="ECO:0007669"/>
    <property type="project" value="TreeGrafter"/>
</dbReference>
<dbReference type="GO" id="GO:0030877">
    <property type="term" value="C:beta-catenin destruction complex"/>
    <property type="evidence" value="ECO:0007669"/>
    <property type="project" value="TreeGrafter"/>
</dbReference>
<dbReference type="Gene3D" id="1.10.196.10">
    <property type="match status" value="1"/>
</dbReference>
<feature type="region of interest" description="Disordered" evidence="6">
    <location>
        <begin position="608"/>
        <end position="716"/>
    </location>
</feature>
<dbReference type="InterPro" id="IPR014936">
    <property type="entry name" value="Axin_b-cat-bd"/>
</dbReference>
<evidence type="ECO:0000256" key="6">
    <source>
        <dbReference type="SAM" id="MobiDB-lite"/>
    </source>
</evidence>
<dbReference type="Pfam" id="PF00615">
    <property type="entry name" value="RGS"/>
    <property type="match status" value="1"/>
</dbReference>
<feature type="compositionally biased region" description="Polar residues" evidence="6">
    <location>
        <begin position="785"/>
        <end position="799"/>
    </location>
</feature>
<dbReference type="InterPro" id="IPR044926">
    <property type="entry name" value="RGS_subdomain_2"/>
</dbReference>
<dbReference type="Pfam" id="PF00778">
    <property type="entry name" value="DIX"/>
    <property type="match status" value="1"/>
</dbReference>
<dbReference type="SUPFAM" id="SSF54236">
    <property type="entry name" value="Ubiquitin-like"/>
    <property type="match status" value="1"/>
</dbReference>
<feature type="compositionally biased region" description="Low complexity" evidence="6">
    <location>
        <begin position="704"/>
        <end position="714"/>
    </location>
</feature>
<evidence type="ECO:0000256" key="5">
    <source>
        <dbReference type="SAM" id="Coils"/>
    </source>
</evidence>
<dbReference type="Gene3D" id="2.40.240.130">
    <property type="match status" value="1"/>
</dbReference>
<dbReference type="GO" id="GO:0005886">
    <property type="term" value="C:plasma membrane"/>
    <property type="evidence" value="ECO:0007669"/>
    <property type="project" value="TreeGrafter"/>
</dbReference>
<dbReference type="PRINTS" id="PR01301">
    <property type="entry name" value="RGSPROTEIN"/>
</dbReference>
<organism evidence="9">
    <name type="scientific">Pinctada fucata</name>
    <name type="common">Akoya pearl oyster</name>
    <name type="synonym">Pinctada imbricata fucata</name>
    <dbReference type="NCBI Taxonomy" id="50426"/>
    <lineage>
        <taxon>Eukaryota</taxon>
        <taxon>Metazoa</taxon>
        <taxon>Spiralia</taxon>
        <taxon>Lophotrochozoa</taxon>
        <taxon>Mollusca</taxon>
        <taxon>Bivalvia</taxon>
        <taxon>Autobranchia</taxon>
        <taxon>Pteriomorphia</taxon>
        <taxon>Pterioida</taxon>
        <taxon>Pterioidea</taxon>
        <taxon>Pteriidae</taxon>
        <taxon>Pinctada</taxon>
    </lineage>
</organism>
<feature type="domain" description="DIX" evidence="8">
    <location>
        <begin position="834"/>
        <end position="916"/>
    </location>
</feature>
<feature type="region of interest" description="Disordered" evidence="6">
    <location>
        <begin position="759"/>
        <end position="833"/>
    </location>
</feature>
<dbReference type="Gene3D" id="1.10.167.10">
    <property type="entry name" value="Regulator of G-protein Signalling 4, domain 2"/>
    <property type="match status" value="1"/>
</dbReference>
<evidence type="ECO:0000256" key="2">
    <source>
        <dbReference type="ARBA" id="ARBA00022490"/>
    </source>
</evidence>
<feature type="compositionally biased region" description="Polar residues" evidence="6">
    <location>
        <begin position="499"/>
        <end position="517"/>
    </location>
</feature>
<dbReference type="InterPro" id="IPR024066">
    <property type="entry name" value="RGS_subdom1/3"/>
</dbReference>
<evidence type="ECO:0000256" key="1">
    <source>
        <dbReference type="ARBA" id="ARBA00004496"/>
    </source>
</evidence>
<dbReference type="InterPro" id="IPR001158">
    <property type="entry name" value="DIX"/>
</dbReference>
<dbReference type="GO" id="GO:0008013">
    <property type="term" value="F:beta-catenin binding"/>
    <property type="evidence" value="ECO:0007669"/>
    <property type="project" value="TreeGrafter"/>
</dbReference>
<evidence type="ECO:0000259" key="7">
    <source>
        <dbReference type="PROSITE" id="PS50132"/>
    </source>
</evidence>
<feature type="domain" description="RGS" evidence="7">
    <location>
        <begin position="129"/>
        <end position="244"/>
    </location>
</feature>
<dbReference type="InterPro" id="IPR038207">
    <property type="entry name" value="DIX_dom_sf"/>
</dbReference>
<feature type="compositionally biased region" description="Polar residues" evidence="6">
    <location>
        <begin position="529"/>
        <end position="549"/>
    </location>
</feature>
<dbReference type="PROSITE" id="PS50841">
    <property type="entry name" value="DIX"/>
    <property type="match status" value="1"/>
</dbReference>
<dbReference type="GO" id="GO:0019901">
    <property type="term" value="F:protein kinase binding"/>
    <property type="evidence" value="ECO:0007669"/>
    <property type="project" value="TreeGrafter"/>
</dbReference>
<feature type="compositionally biased region" description="Basic and acidic residues" evidence="6">
    <location>
        <begin position="668"/>
        <end position="684"/>
    </location>
</feature>
<dbReference type="SMART" id="SM00021">
    <property type="entry name" value="DAX"/>
    <property type="match status" value="1"/>
</dbReference>
<feature type="compositionally biased region" description="Polar residues" evidence="6">
    <location>
        <begin position="34"/>
        <end position="74"/>
    </location>
</feature>
<protein>
    <submittedName>
        <fullName evidence="9">Axin</fullName>
    </submittedName>
</protein>
<comment type="subcellular location">
    <subcellularLocation>
        <location evidence="1">Cytoplasm</location>
    </subcellularLocation>
</comment>
<keyword evidence="3 4" id="KW-0879">Wnt signaling pathway</keyword>
<evidence type="ECO:0000313" key="9">
    <source>
        <dbReference type="EMBL" id="AKJ32472.1"/>
    </source>
</evidence>
<dbReference type="InterPro" id="IPR016137">
    <property type="entry name" value="RGS"/>
</dbReference>
<evidence type="ECO:0000256" key="4">
    <source>
        <dbReference type="PROSITE-ProRule" id="PRU00069"/>
    </source>
</evidence>
<dbReference type="EMBL" id="KM374537">
    <property type="protein sequence ID" value="AKJ32472.1"/>
    <property type="molecule type" value="mRNA"/>
</dbReference>